<comment type="similarity">
    <text evidence="1">Belongs to the LysR transcriptional regulatory family.</text>
</comment>
<evidence type="ECO:0000259" key="5">
    <source>
        <dbReference type="PROSITE" id="PS50931"/>
    </source>
</evidence>
<dbReference type="OrthoDB" id="9786526at2"/>
<dbReference type="Pfam" id="PF00126">
    <property type="entry name" value="HTH_1"/>
    <property type="match status" value="1"/>
</dbReference>
<dbReference type="GO" id="GO:0000976">
    <property type="term" value="F:transcription cis-regulatory region binding"/>
    <property type="evidence" value="ECO:0007669"/>
    <property type="project" value="TreeGrafter"/>
</dbReference>
<dbReference type="Gene3D" id="1.10.10.10">
    <property type="entry name" value="Winged helix-like DNA-binding domain superfamily/Winged helix DNA-binding domain"/>
    <property type="match status" value="1"/>
</dbReference>
<keyword evidence="3" id="KW-0238">DNA-binding</keyword>
<reference evidence="6 7" key="1">
    <citation type="journal article" date="2015" name="Genome Announc.">
        <title>Genome Assemblies of Three Soil-Associated Devosia species: D. insulae, D. limi, and D. soli.</title>
        <authorList>
            <person name="Hassan Y.I."/>
            <person name="Lepp D."/>
            <person name="Zhou T."/>
        </authorList>
    </citation>
    <scope>NUCLEOTIDE SEQUENCE [LARGE SCALE GENOMIC DNA]</scope>
    <source>
        <strain evidence="6 7">DS-56</strain>
    </source>
</reference>
<dbReference type="CDD" id="cd05466">
    <property type="entry name" value="PBP2_LTTR_substrate"/>
    <property type="match status" value="1"/>
</dbReference>
<sequence length="311" mass="34712">MDLDQIRTFDRIAQDLSFTKAAAKLNVTQATVSMRMRALEDLLGVPLFHRGRNIALTDQGMTFLPYARRILQAAQEAKEALRRVERGRVSIGSLRSLVSPLVTESLLRFQQKYPSVDVVIHEGRQSQIAAMLRERDIELGILCWPNLDPLITDLVPLLVLRERVPMVTTPQIAAELGLEPKIEDVLRRVPRLISINWWQVYPDAALALFRRAPVSVELPTGPARRIAIRGEGVGFFVYSAVADDIAAGRLTEITPIDVDPVHRDIAMVVRNAAVLDREMLRDFATEIAEECRKNGTILETTLLPPTAANAA</sequence>
<comment type="caution">
    <text evidence="6">The sequence shown here is derived from an EMBL/GenBank/DDBJ whole genome shotgun (WGS) entry which is preliminary data.</text>
</comment>
<accession>A0A1E5XVR2</accession>
<keyword evidence="4" id="KW-0804">Transcription</keyword>
<dbReference type="PRINTS" id="PR00039">
    <property type="entry name" value="HTHLYSR"/>
</dbReference>
<dbReference type="FunFam" id="1.10.10.10:FF:000001">
    <property type="entry name" value="LysR family transcriptional regulator"/>
    <property type="match status" value="1"/>
</dbReference>
<dbReference type="GO" id="GO:0003700">
    <property type="term" value="F:DNA-binding transcription factor activity"/>
    <property type="evidence" value="ECO:0007669"/>
    <property type="project" value="InterPro"/>
</dbReference>
<feature type="domain" description="HTH lysR-type" evidence="5">
    <location>
        <begin position="1"/>
        <end position="57"/>
    </location>
</feature>
<gene>
    <name evidence="6" type="ORF">VW23_010585</name>
</gene>
<name>A0A1E5XVR2_9HYPH</name>
<evidence type="ECO:0000256" key="2">
    <source>
        <dbReference type="ARBA" id="ARBA00023015"/>
    </source>
</evidence>
<proteinExistence type="inferred from homology"/>
<dbReference type="InterPro" id="IPR005119">
    <property type="entry name" value="LysR_subst-bd"/>
</dbReference>
<protein>
    <submittedName>
        <fullName evidence="6">LysR family transcriptional regulator</fullName>
    </submittedName>
</protein>
<evidence type="ECO:0000313" key="6">
    <source>
        <dbReference type="EMBL" id="OEO32651.1"/>
    </source>
</evidence>
<dbReference type="Gene3D" id="3.40.190.10">
    <property type="entry name" value="Periplasmic binding protein-like II"/>
    <property type="match status" value="1"/>
</dbReference>
<dbReference type="InterPro" id="IPR036390">
    <property type="entry name" value="WH_DNA-bd_sf"/>
</dbReference>
<dbReference type="SUPFAM" id="SSF46785">
    <property type="entry name" value="Winged helix' DNA-binding domain"/>
    <property type="match status" value="1"/>
</dbReference>
<organism evidence="6 7">
    <name type="scientific">Devosia insulae DS-56</name>
    <dbReference type="NCBI Taxonomy" id="1116389"/>
    <lineage>
        <taxon>Bacteria</taxon>
        <taxon>Pseudomonadati</taxon>
        <taxon>Pseudomonadota</taxon>
        <taxon>Alphaproteobacteria</taxon>
        <taxon>Hyphomicrobiales</taxon>
        <taxon>Devosiaceae</taxon>
        <taxon>Devosia</taxon>
    </lineage>
</organism>
<evidence type="ECO:0000256" key="1">
    <source>
        <dbReference type="ARBA" id="ARBA00009437"/>
    </source>
</evidence>
<evidence type="ECO:0000256" key="4">
    <source>
        <dbReference type="ARBA" id="ARBA00023163"/>
    </source>
</evidence>
<dbReference type="Proteomes" id="UP000095463">
    <property type="component" value="Unassembled WGS sequence"/>
</dbReference>
<dbReference type="EMBL" id="LAJE02000063">
    <property type="protein sequence ID" value="OEO32651.1"/>
    <property type="molecule type" value="Genomic_DNA"/>
</dbReference>
<dbReference type="PROSITE" id="PS50931">
    <property type="entry name" value="HTH_LYSR"/>
    <property type="match status" value="1"/>
</dbReference>
<keyword evidence="2" id="KW-0805">Transcription regulation</keyword>
<dbReference type="AlphaFoldDB" id="A0A1E5XVR2"/>
<dbReference type="RefSeq" id="WP_069908218.1">
    <property type="nucleotide sequence ID" value="NZ_LAJE02000063.1"/>
</dbReference>
<keyword evidence="7" id="KW-1185">Reference proteome</keyword>
<evidence type="ECO:0000256" key="3">
    <source>
        <dbReference type="ARBA" id="ARBA00023125"/>
    </source>
</evidence>
<dbReference type="InterPro" id="IPR000847">
    <property type="entry name" value="LysR_HTH_N"/>
</dbReference>
<dbReference type="PANTHER" id="PTHR30126">
    <property type="entry name" value="HTH-TYPE TRANSCRIPTIONAL REGULATOR"/>
    <property type="match status" value="1"/>
</dbReference>
<evidence type="ECO:0000313" key="7">
    <source>
        <dbReference type="Proteomes" id="UP000095463"/>
    </source>
</evidence>
<dbReference type="Pfam" id="PF03466">
    <property type="entry name" value="LysR_substrate"/>
    <property type="match status" value="1"/>
</dbReference>
<dbReference type="InterPro" id="IPR036388">
    <property type="entry name" value="WH-like_DNA-bd_sf"/>
</dbReference>
<dbReference type="PANTHER" id="PTHR30126:SF39">
    <property type="entry name" value="HTH-TYPE TRANSCRIPTIONAL REGULATOR CYSL"/>
    <property type="match status" value="1"/>
</dbReference>
<dbReference type="SUPFAM" id="SSF53850">
    <property type="entry name" value="Periplasmic binding protein-like II"/>
    <property type="match status" value="1"/>
</dbReference>